<dbReference type="GO" id="GO:0015562">
    <property type="term" value="F:efflux transmembrane transporter activity"/>
    <property type="evidence" value="ECO:0007669"/>
    <property type="project" value="InterPro"/>
</dbReference>
<keyword evidence="5" id="KW-1185">Reference proteome</keyword>
<dbReference type="GO" id="GO:0009279">
    <property type="term" value="C:cell outer membrane"/>
    <property type="evidence" value="ECO:0007669"/>
    <property type="project" value="UniProtKB-SubCell"/>
</dbReference>
<dbReference type="RefSeq" id="WP_166259941.1">
    <property type="nucleotide sequence ID" value="NZ_JAAMOW010000009.1"/>
</dbReference>
<evidence type="ECO:0000313" key="5">
    <source>
        <dbReference type="Proteomes" id="UP000472676"/>
    </source>
</evidence>
<dbReference type="PANTHER" id="PTHR30203:SF25">
    <property type="entry name" value="OUTER MEMBRANE PROTEIN-RELATED"/>
    <property type="match status" value="1"/>
</dbReference>
<feature type="signal peptide" evidence="2">
    <location>
        <begin position="1"/>
        <end position="24"/>
    </location>
</feature>
<evidence type="ECO:0000256" key="2">
    <source>
        <dbReference type="RuleBase" id="RU362097"/>
    </source>
</evidence>
<keyword evidence="2" id="KW-0812">Transmembrane</keyword>
<name>A0A6M2BV91_9GAMM</name>
<dbReference type="InterPro" id="IPR010131">
    <property type="entry name" value="MdtP/NodT-like"/>
</dbReference>
<evidence type="ECO:0000256" key="1">
    <source>
        <dbReference type="ARBA" id="ARBA00007613"/>
    </source>
</evidence>
<proteinExistence type="inferred from homology"/>
<feature type="chain" id="PRO_5027146045" evidence="2">
    <location>
        <begin position="25"/>
        <end position="511"/>
    </location>
</feature>
<accession>A0A6M2BV91</accession>
<dbReference type="Pfam" id="PF02321">
    <property type="entry name" value="OEP"/>
    <property type="match status" value="2"/>
</dbReference>
<sequence length="511" mass="53739">MTSRIRTGPRLLATAALSLCAACAVGPDYRAPAADAAAVPLNWHARLPHDGSLASLAQWWRQFDDPLLSELVDSAEAHHPSIDAAIASVRAARAGVIAARGGLLPSVNADASLTRSSGAGDTSGTKSPPFTLVNGALDASWELDLFGGARRDLEASHARLQAAQADWNEARVSLAAEVADAYVERRYCERLLLLYRDTLQSRRETERLTTLKLKAGFVSPADEAQARAGSYDSENQLIAQEGICQQDLNRLAQLSSIPAAQLEARLTASAPVPAPAADEAKVAVHSGIPMPQDPAVPSVPAVILSQRPDLQSAERSLAAASAGIGVAVASRLPAFSLSGSIGINHLVHADGNVRSWSWGPSFSLPVFDGGAGHARVETAYAQYDQALAQYHGKVLVAVQEVEDALTRVDASVRRANAAREAERNYTILLDSQENRYKLGETSLLELEDSRRLALASRESLAAVQLEISESWIALYKAAGGGWNDATATPPSSPSAPGDHAAAPTSQAGAGA</sequence>
<evidence type="ECO:0000313" key="4">
    <source>
        <dbReference type="EMBL" id="NGY06408.1"/>
    </source>
</evidence>
<feature type="compositionally biased region" description="Low complexity" evidence="3">
    <location>
        <begin position="485"/>
        <end position="511"/>
    </location>
</feature>
<comment type="subcellular location">
    <subcellularLocation>
        <location evidence="2">Cell outer membrane</location>
        <topology evidence="2">Lipid-anchor</topology>
    </subcellularLocation>
</comment>
<dbReference type="Proteomes" id="UP000472676">
    <property type="component" value="Unassembled WGS sequence"/>
</dbReference>
<protein>
    <submittedName>
        <fullName evidence="4">Efflux transporter outer membrane subunit</fullName>
    </submittedName>
</protein>
<dbReference type="SUPFAM" id="SSF56954">
    <property type="entry name" value="Outer membrane efflux proteins (OEP)"/>
    <property type="match status" value="1"/>
</dbReference>
<dbReference type="PANTHER" id="PTHR30203">
    <property type="entry name" value="OUTER MEMBRANE CATION EFFLUX PROTEIN"/>
    <property type="match status" value="1"/>
</dbReference>
<keyword evidence="2" id="KW-0449">Lipoprotein</keyword>
<dbReference type="NCBIfam" id="TIGR01845">
    <property type="entry name" value="outer_NodT"/>
    <property type="match status" value="1"/>
</dbReference>
<evidence type="ECO:0000256" key="3">
    <source>
        <dbReference type="SAM" id="MobiDB-lite"/>
    </source>
</evidence>
<keyword evidence="2" id="KW-0564">Palmitate</keyword>
<dbReference type="Gene3D" id="2.20.200.10">
    <property type="entry name" value="Outer membrane efflux proteins (OEP)"/>
    <property type="match status" value="1"/>
</dbReference>
<dbReference type="AlphaFoldDB" id="A0A6M2BV91"/>
<comment type="caution">
    <text evidence="4">The sequence shown here is derived from an EMBL/GenBank/DDBJ whole genome shotgun (WGS) entry which is preliminary data.</text>
</comment>
<gene>
    <name evidence="4" type="ORF">G7Y85_16670</name>
</gene>
<reference evidence="4 5" key="1">
    <citation type="journal article" date="2014" name="Int. J. Syst. Evol. Microbiol.">
        <title>Solimonas terrae sp. nov., isolated from soil.</title>
        <authorList>
            <person name="Kim S.J."/>
            <person name="Moon J.Y."/>
            <person name="Weon H.Y."/>
            <person name="Ahn J.H."/>
            <person name="Chen W.M."/>
            <person name="Kwon S.W."/>
        </authorList>
    </citation>
    <scope>NUCLEOTIDE SEQUENCE [LARGE SCALE GENOMIC DNA]</scope>
    <source>
        <strain evidence="4 5">KIS83-12</strain>
    </source>
</reference>
<keyword evidence="2" id="KW-0732">Signal</keyword>
<dbReference type="Gene3D" id="1.20.1600.10">
    <property type="entry name" value="Outer membrane efflux proteins (OEP)"/>
    <property type="match status" value="1"/>
</dbReference>
<organism evidence="4 5">
    <name type="scientific">Solimonas terrae</name>
    <dbReference type="NCBI Taxonomy" id="1396819"/>
    <lineage>
        <taxon>Bacteria</taxon>
        <taxon>Pseudomonadati</taxon>
        <taxon>Pseudomonadota</taxon>
        <taxon>Gammaproteobacteria</taxon>
        <taxon>Nevskiales</taxon>
        <taxon>Nevskiaceae</taxon>
        <taxon>Solimonas</taxon>
    </lineage>
</organism>
<comment type="similarity">
    <text evidence="1 2">Belongs to the outer membrane factor (OMF) (TC 1.B.17) family.</text>
</comment>
<dbReference type="InterPro" id="IPR003423">
    <property type="entry name" value="OMP_efflux"/>
</dbReference>
<feature type="region of interest" description="Disordered" evidence="3">
    <location>
        <begin position="483"/>
        <end position="511"/>
    </location>
</feature>
<keyword evidence="2" id="KW-0472">Membrane</keyword>
<keyword evidence="2" id="KW-1134">Transmembrane beta strand</keyword>
<dbReference type="EMBL" id="JAAMOW010000009">
    <property type="protein sequence ID" value="NGY06408.1"/>
    <property type="molecule type" value="Genomic_DNA"/>
</dbReference>